<evidence type="ECO:0000313" key="3">
    <source>
        <dbReference type="Proteomes" id="UP000824200"/>
    </source>
</evidence>
<evidence type="ECO:0000256" key="1">
    <source>
        <dbReference type="SAM" id="SignalP"/>
    </source>
</evidence>
<keyword evidence="1" id="KW-0732">Signal</keyword>
<gene>
    <name evidence="2" type="ORF">IAC95_02035</name>
</gene>
<comment type="caution">
    <text evidence="2">The sequence shown here is derived from an EMBL/GenBank/DDBJ whole genome shotgun (WGS) entry which is preliminary data.</text>
</comment>
<proteinExistence type="predicted"/>
<dbReference type="Proteomes" id="UP000824200">
    <property type="component" value="Unassembled WGS sequence"/>
</dbReference>
<evidence type="ECO:0008006" key="4">
    <source>
        <dbReference type="Google" id="ProtNLM"/>
    </source>
</evidence>
<reference evidence="2" key="1">
    <citation type="submission" date="2020-10" db="EMBL/GenBank/DDBJ databases">
        <authorList>
            <person name="Gilroy R."/>
        </authorList>
    </citation>
    <scope>NUCLEOTIDE SEQUENCE</scope>
    <source>
        <strain evidence="2">CHK121-14286</strain>
    </source>
</reference>
<feature type="chain" id="PRO_5039611116" description="Lipoprotein" evidence="1">
    <location>
        <begin position="20"/>
        <end position="372"/>
    </location>
</feature>
<name>A0A9D1E3Y4_9BACT</name>
<evidence type="ECO:0000313" key="2">
    <source>
        <dbReference type="EMBL" id="HIR65654.1"/>
    </source>
</evidence>
<dbReference type="EMBL" id="DVHL01000016">
    <property type="protein sequence ID" value="HIR65654.1"/>
    <property type="molecule type" value="Genomic_DNA"/>
</dbReference>
<dbReference type="PROSITE" id="PS51257">
    <property type="entry name" value="PROKAR_LIPOPROTEIN"/>
    <property type="match status" value="1"/>
</dbReference>
<protein>
    <recommendedName>
        <fullName evidence="4">Lipoprotein</fullName>
    </recommendedName>
</protein>
<accession>A0A9D1E3Y4</accession>
<sequence>MKKTALILLLVLALSLVFAGCNQTEQTESIPRWGNEQYTFNITKADFESSAVFNNETFVKEPFISAYEINPERMDELVPEDVSGTYVTKIQLSADETQCTYTTQQTLYVQYKTETLTALASYNEIAATLQTMTIAPDSEENPFSEHEGLTTLKSTTDTEVVFLRESSQRPLSSKTVVNGFYLGKTHQEISLYDVTTTYDWENGSAKVVYNNRADETKSSTATNKLNYSSATKIIDANQVLLFVRSLEKTSTKFQDNPGVQIYQPLNNTVYVASFFFTYSNNTMLTNAENQSVYVKLNSLSVIVNDSVLVTQLNLPDTVNSDNKNLDSISIGSGKTLNKYTTVRFRSGVYSYQLVTIEQDILDAVTVKAEAEE</sequence>
<reference evidence="2" key="2">
    <citation type="journal article" date="2021" name="PeerJ">
        <title>Extensive microbial diversity within the chicken gut microbiome revealed by metagenomics and culture.</title>
        <authorList>
            <person name="Gilroy R."/>
            <person name="Ravi A."/>
            <person name="Getino M."/>
            <person name="Pursley I."/>
            <person name="Horton D.L."/>
            <person name="Alikhan N.F."/>
            <person name="Baker D."/>
            <person name="Gharbi K."/>
            <person name="Hall N."/>
            <person name="Watson M."/>
            <person name="Adriaenssens E.M."/>
            <person name="Foster-Nyarko E."/>
            <person name="Jarju S."/>
            <person name="Secka A."/>
            <person name="Antonio M."/>
            <person name="Oren A."/>
            <person name="Chaudhuri R.R."/>
            <person name="La Ragione R."/>
            <person name="Hildebrand F."/>
            <person name="Pallen M.J."/>
        </authorList>
    </citation>
    <scope>NUCLEOTIDE SEQUENCE</scope>
    <source>
        <strain evidence="2">CHK121-14286</strain>
    </source>
</reference>
<organism evidence="2 3">
    <name type="scientific">Candidatus Fimimonas gallinarum</name>
    <dbReference type="NCBI Taxonomy" id="2840821"/>
    <lineage>
        <taxon>Bacteria</taxon>
        <taxon>Pseudomonadati</taxon>
        <taxon>Myxococcota</taxon>
        <taxon>Myxococcia</taxon>
        <taxon>Myxococcales</taxon>
        <taxon>Cystobacterineae</taxon>
        <taxon>Myxococcaceae</taxon>
        <taxon>Myxococcaceae incertae sedis</taxon>
        <taxon>Candidatus Fimimonas</taxon>
    </lineage>
</organism>
<dbReference type="AlphaFoldDB" id="A0A9D1E3Y4"/>
<feature type="signal peptide" evidence="1">
    <location>
        <begin position="1"/>
        <end position="19"/>
    </location>
</feature>